<dbReference type="Gene3D" id="2.40.110.10">
    <property type="entry name" value="Butyryl-CoA Dehydrogenase, subunit A, domain 2"/>
    <property type="match status" value="1"/>
</dbReference>
<feature type="domain" description="Acyl-CoA dehydrogenase/oxidase N-terminal" evidence="8">
    <location>
        <begin position="68"/>
        <end position="157"/>
    </location>
</feature>
<feature type="domain" description="Acetyl-CoA dehydrogenase-like C-terminal" evidence="9">
    <location>
        <begin position="472"/>
        <end position="585"/>
    </location>
</feature>
<dbReference type="InterPro" id="IPR006091">
    <property type="entry name" value="Acyl-CoA_Oxase/DH_mid-dom"/>
</dbReference>
<evidence type="ECO:0000313" key="10">
    <source>
        <dbReference type="EMBL" id="QEA06511.1"/>
    </source>
</evidence>
<dbReference type="Pfam" id="PF12806">
    <property type="entry name" value="Acyl-CoA_dh_C"/>
    <property type="match status" value="1"/>
</dbReference>
<dbReference type="InterPro" id="IPR025878">
    <property type="entry name" value="Acyl-CoA_dh-like_C_dom"/>
</dbReference>
<proteinExistence type="inferred from homology"/>
<evidence type="ECO:0000259" key="9">
    <source>
        <dbReference type="Pfam" id="PF12806"/>
    </source>
</evidence>
<feature type="domain" description="Acyl-CoA oxidase/dehydrogenase middle" evidence="7">
    <location>
        <begin position="162"/>
        <end position="269"/>
    </location>
</feature>
<evidence type="ECO:0000259" key="8">
    <source>
        <dbReference type="Pfam" id="PF02771"/>
    </source>
</evidence>
<dbReference type="GO" id="GO:0016627">
    <property type="term" value="F:oxidoreductase activity, acting on the CH-CH group of donors"/>
    <property type="evidence" value="ECO:0007669"/>
    <property type="project" value="InterPro"/>
</dbReference>
<dbReference type="EC" id="1.3.8.-" evidence="10"/>
<dbReference type="InterPro" id="IPR036250">
    <property type="entry name" value="AcylCo_DH-like_C"/>
</dbReference>
<keyword evidence="4" id="KW-0274">FAD</keyword>
<reference evidence="10" key="1">
    <citation type="submission" date="2019-06" db="EMBL/GenBank/DDBJ databases">
        <authorList>
            <person name="Murdoch R.W."/>
            <person name="Fathepure B."/>
        </authorList>
    </citation>
    <scope>NUCLEOTIDE SEQUENCE</scope>
</reference>
<keyword evidence="5 10" id="KW-0560">Oxidoreductase</keyword>
<dbReference type="Pfam" id="PF02771">
    <property type="entry name" value="Acyl-CoA_dh_N"/>
    <property type="match status" value="1"/>
</dbReference>
<dbReference type="InterPro" id="IPR052166">
    <property type="entry name" value="Diverse_Acyl-CoA_DH"/>
</dbReference>
<evidence type="ECO:0000259" key="7">
    <source>
        <dbReference type="Pfam" id="PF02770"/>
    </source>
</evidence>
<dbReference type="PANTHER" id="PTHR42803">
    <property type="entry name" value="ACYL-COA DEHYDROGENASE"/>
    <property type="match status" value="1"/>
</dbReference>
<keyword evidence="3" id="KW-0285">Flavoprotein</keyword>
<feature type="domain" description="Acyl-CoA dehydrogenase/oxidase C-terminal" evidence="6">
    <location>
        <begin position="283"/>
        <end position="445"/>
    </location>
</feature>
<evidence type="ECO:0000256" key="2">
    <source>
        <dbReference type="ARBA" id="ARBA00009347"/>
    </source>
</evidence>
<dbReference type="SUPFAM" id="SSF47203">
    <property type="entry name" value="Acyl-CoA dehydrogenase C-terminal domain-like"/>
    <property type="match status" value="1"/>
</dbReference>
<dbReference type="PANTHER" id="PTHR42803:SF1">
    <property type="entry name" value="BROAD-SPECIFICITY LINEAR ACYL-COA DEHYDROGENASE FADE5"/>
    <property type="match status" value="1"/>
</dbReference>
<evidence type="ECO:0000256" key="4">
    <source>
        <dbReference type="ARBA" id="ARBA00022827"/>
    </source>
</evidence>
<dbReference type="Pfam" id="PF00441">
    <property type="entry name" value="Acyl-CoA_dh_1"/>
    <property type="match status" value="1"/>
</dbReference>
<dbReference type="Gene3D" id="1.20.140.10">
    <property type="entry name" value="Butyryl-CoA Dehydrogenase, subunit A, domain 3"/>
    <property type="match status" value="1"/>
</dbReference>
<dbReference type="EMBL" id="MN079148">
    <property type="protein sequence ID" value="QEA06511.1"/>
    <property type="molecule type" value="Genomic_DNA"/>
</dbReference>
<accession>A0A5B8RD43</accession>
<evidence type="ECO:0000256" key="3">
    <source>
        <dbReference type="ARBA" id="ARBA00022630"/>
    </source>
</evidence>
<evidence type="ECO:0000256" key="5">
    <source>
        <dbReference type="ARBA" id="ARBA00023002"/>
    </source>
</evidence>
<dbReference type="Gene3D" id="1.10.540.10">
    <property type="entry name" value="Acyl-CoA dehydrogenase/oxidase, N-terminal domain"/>
    <property type="match status" value="1"/>
</dbReference>
<evidence type="ECO:0000259" key="6">
    <source>
        <dbReference type="Pfam" id="PF00441"/>
    </source>
</evidence>
<comment type="cofactor">
    <cofactor evidence="1">
        <name>FAD</name>
        <dbReference type="ChEBI" id="CHEBI:57692"/>
    </cofactor>
</comment>
<dbReference type="InterPro" id="IPR037069">
    <property type="entry name" value="AcylCoA_DH/ox_N_sf"/>
</dbReference>
<dbReference type="InterPro" id="IPR046373">
    <property type="entry name" value="Acyl-CoA_Oxase/DH_mid-dom_sf"/>
</dbReference>
<gene>
    <name evidence="10" type="primary">dmdC</name>
    <name evidence="10" type="ORF">KBTEX_02851</name>
</gene>
<dbReference type="Pfam" id="PF02770">
    <property type="entry name" value="Acyl-CoA_dh_M"/>
    <property type="match status" value="1"/>
</dbReference>
<sequence length="590" mass="63184">MTAYFAPVRELRFVIEELIGLDRVAALPGLEEATPDVVEAVLEEAARLAGEVWSPLNRSGDEAGCRLDETGVHAPAGFREAYQAFVEGGWNGIAADPDWGGQGLPELLACATQEVWNSANMALALCPLLTAGAVLALERHGSDSLKQRFLAPLVSGEWPGTMNLTEPQAGSDLSAINTRAVPEGDHYRITGQKLFITWGDHDMTENIVHLVLARTPDAEAGNRGISMFLVPHRFVDDAGRPGERNDVRCVALEHKLGIHASPTCLLSFGDDGGAVGYLVGEPGRGLHQMFTMMNEARHKVGVQAVGVCERAYQQARDYARERVQGRRPGGSRPAAIIHHPDVRRMLMTMRAGTEAMRALGMLAAAEMDVARRAPDNGDAAAAERRVALLTPLIKGTATELGHELTSLGVQVHGGMGYVEETGAAQYLRDARITTIYEGTTGIQAQDFTLRRVLRDGGETLSAVLDEAEADAAALAERDALAVEGKALRAALDGLRRSTVHLLEHGGEAALAGATPYLMQAGFVLGGWQMGRAAVLADRALEAGTAEHPFYEAKRATAAFYMRHFLPRADALGHGVTDDDGATLSLAEEQF</sequence>
<name>A0A5B8RD43_9ZZZZ</name>
<dbReference type="SUPFAM" id="SSF56645">
    <property type="entry name" value="Acyl-CoA dehydrogenase NM domain-like"/>
    <property type="match status" value="1"/>
</dbReference>
<evidence type="ECO:0000256" key="1">
    <source>
        <dbReference type="ARBA" id="ARBA00001974"/>
    </source>
</evidence>
<dbReference type="InterPro" id="IPR009075">
    <property type="entry name" value="AcylCo_DH/oxidase_C"/>
</dbReference>
<dbReference type="GO" id="GO:0050660">
    <property type="term" value="F:flavin adenine dinucleotide binding"/>
    <property type="evidence" value="ECO:0007669"/>
    <property type="project" value="InterPro"/>
</dbReference>
<dbReference type="FunFam" id="2.40.110.10:FF:000031">
    <property type="entry name" value="Acyl-CoA dehydrogenase, putative"/>
    <property type="match status" value="1"/>
</dbReference>
<dbReference type="InterPro" id="IPR013786">
    <property type="entry name" value="AcylCoA_DH/ox_N"/>
</dbReference>
<comment type="similarity">
    <text evidence="2">Belongs to the acyl-CoA dehydrogenase family.</text>
</comment>
<dbReference type="InterPro" id="IPR009100">
    <property type="entry name" value="AcylCoA_DH/oxidase_NM_dom_sf"/>
</dbReference>
<dbReference type="AlphaFoldDB" id="A0A5B8RD43"/>
<protein>
    <submittedName>
        <fullName evidence="10">3-methylmercaptopropionyl-CoA dehydrogenase</fullName>
        <ecNumber evidence="10">1.3.8.-</ecNumber>
    </submittedName>
</protein>
<organism evidence="10">
    <name type="scientific">uncultured organism</name>
    <dbReference type="NCBI Taxonomy" id="155900"/>
    <lineage>
        <taxon>unclassified sequences</taxon>
        <taxon>environmental samples</taxon>
    </lineage>
</organism>